<evidence type="ECO:0000313" key="3">
    <source>
        <dbReference type="EMBL" id="OTF86744.1"/>
    </source>
</evidence>
<dbReference type="InParanoid" id="A0A251RSA5"/>
<proteinExistence type="inferred from homology"/>
<evidence type="ECO:0000313" key="4">
    <source>
        <dbReference type="Proteomes" id="UP000215914"/>
    </source>
</evidence>
<dbReference type="InterPro" id="IPR003676">
    <property type="entry name" value="SAUR_fam"/>
</dbReference>
<evidence type="ECO:0000256" key="1">
    <source>
        <dbReference type="ARBA" id="ARBA00006974"/>
    </source>
</evidence>
<dbReference type="Proteomes" id="UP000215914">
    <property type="component" value="Chromosome 17"/>
</dbReference>
<dbReference type="GO" id="GO:0009733">
    <property type="term" value="P:response to auxin"/>
    <property type="evidence" value="ECO:0007669"/>
    <property type="project" value="InterPro"/>
</dbReference>
<dbReference type="FunCoup" id="A0A251RSA5">
    <property type="interactions" value="440"/>
</dbReference>
<name>A0A251RSA5_HELAN</name>
<dbReference type="Pfam" id="PF02519">
    <property type="entry name" value="Auxin_inducible"/>
    <property type="match status" value="1"/>
</dbReference>
<sequence length="113" mass="13115">MSVYIHLFSQSLKHMGLTWLSSSISIVKGFSRLSSHHSRNHHWDVPKGHLAVYVGEEQKRRFVVPISYLEQPLFQKLLRQSEEEFGFDHPMGGLTFSCQEDVFNQLTAILHTF</sequence>
<reference evidence="3" key="2">
    <citation type="submission" date="2017-02" db="EMBL/GenBank/DDBJ databases">
        <title>Sunflower complete genome.</title>
        <authorList>
            <person name="Langlade N."/>
            <person name="Munos S."/>
        </authorList>
    </citation>
    <scope>NUCLEOTIDE SEQUENCE [LARGE SCALE GENOMIC DNA]</scope>
    <source>
        <tissue evidence="3">Leaves</tissue>
    </source>
</reference>
<organism evidence="3 4">
    <name type="scientific">Helianthus annuus</name>
    <name type="common">Common sunflower</name>
    <dbReference type="NCBI Taxonomy" id="4232"/>
    <lineage>
        <taxon>Eukaryota</taxon>
        <taxon>Viridiplantae</taxon>
        <taxon>Streptophyta</taxon>
        <taxon>Embryophyta</taxon>
        <taxon>Tracheophyta</taxon>
        <taxon>Spermatophyta</taxon>
        <taxon>Magnoliopsida</taxon>
        <taxon>eudicotyledons</taxon>
        <taxon>Gunneridae</taxon>
        <taxon>Pentapetalae</taxon>
        <taxon>asterids</taxon>
        <taxon>campanulids</taxon>
        <taxon>Asterales</taxon>
        <taxon>Asteraceae</taxon>
        <taxon>Asteroideae</taxon>
        <taxon>Heliantheae alliance</taxon>
        <taxon>Heliantheae</taxon>
        <taxon>Helianthus</taxon>
    </lineage>
</organism>
<dbReference type="EMBL" id="MNCJ02000332">
    <property type="protein sequence ID" value="KAF5755636.1"/>
    <property type="molecule type" value="Genomic_DNA"/>
</dbReference>
<dbReference type="EMBL" id="CM007906">
    <property type="protein sequence ID" value="OTF86744.1"/>
    <property type="molecule type" value="Genomic_DNA"/>
</dbReference>
<dbReference type="OMA" id="DVMFFEN"/>
<dbReference type="OrthoDB" id="625231at2759"/>
<dbReference type="AlphaFoldDB" id="A0A251RSA5"/>
<accession>A0A251RSA5</accession>
<evidence type="ECO:0000313" key="2">
    <source>
        <dbReference type="EMBL" id="KAF5755636.1"/>
    </source>
</evidence>
<reference evidence="2 4" key="1">
    <citation type="journal article" date="2017" name="Nature">
        <title>The sunflower genome provides insights into oil metabolism, flowering and Asterid evolution.</title>
        <authorList>
            <person name="Badouin H."/>
            <person name="Gouzy J."/>
            <person name="Grassa C.J."/>
            <person name="Murat F."/>
            <person name="Staton S.E."/>
            <person name="Cottret L."/>
            <person name="Lelandais-Briere C."/>
            <person name="Owens G.L."/>
            <person name="Carrere S."/>
            <person name="Mayjonade B."/>
            <person name="Legrand L."/>
            <person name="Gill N."/>
            <person name="Kane N.C."/>
            <person name="Bowers J.E."/>
            <person name="Hubner S."/>
            <person name="Bellec A."/>
            <person name="Berard A."/>
            <person name="Berges H."/>
            <person name="Blanchet N."/>
            <person name="Boniface M.C."/>
            <person name="Brunel D."/>
            <person name="Catrice O."/>
            <person name="Chaidir N."/>
            <person name="Claudel C."/>
            <person name="Donnadieu C."/>
            <person name="Faraut T."/>
            <person name="Fievet G."/>
            <person name="Helmstetter N."/>
            <person name="King M."/>
            <person name="Knapp S.J."/>
            <person name="Lai Z."/>
            <person name="Le Paslier M.C."/>
            <person name="Lippi Y."/>
            <person name="Lorenzon L."/>
            <person name="Mandel J.R."/>
            <person name="Marage G."/>
            <person name="Marchand G."/>
            <person name="Marquand E."/>
            <person name="Bret-Mestries E."/>
            <person name="Morien E."/>
            <person name="Nambeesan S."/>
            <person name="Nguyen T."/>
            <person name="Pegot-Espagnet P."/>
            <person name="Pouilly N."/>
            <person name="Raftis F."/>
            <person name="Sallet E."/>
            <person name="Schiex T."/>
            <person name="Thomas J."/>
            <person name="Vandecasteele C."/>
            <person name="Vares D."/>
            <person name="Vear F."/>
            <person name="Vautrin S."/>
            <person name="Crespi M."/>
            <person name="Mangin B."/>
            <person name="Burke J.M."/>
            <person name="Salse J."/>
            <person name="Munos S."/>
            <person name="Vincourt P."/>
            <person name="Rieseberg L.H."/>
            <person name="Langlade N.B."/>
        </authorList>
    </citation>
    <scope>NUCLEOTIDE SEQUENCE [LARGE SCALE GENOMIC DNA]</scope>
    <source>
        <strain evidence="4">cv. SF193</strain>
        <tissue evidence="2">Leaves</tissue>
    </source>
</reference>
<keyword evidence="4" id="KW-1185">Reference proteome</keyword>
<reference evidence="2" key="3">
    <citation type="submission" date="2020-06" db="EMBL/GenBank/DDBJ databases">
        <title>Helianthus annuus Genome sequencing and assembly Release 2.</title>
        <authorList>
            <person name="Gouzy J."/>
            <person name="Langlade N."/>
            <person name="Munos S."/>
        </authorList>
    </citation>
    <scope>NUCLEOTIDE SEQUENCE</scope>
    <source>
        <tissue evidence="2">Leaves</tissue>
    </source>
</reference>
<dbReference type="Gramene" id="mRNA:HanXRQr2_Chr17g0805011">
    <property type="protein sequence ID" value="CDS:HanXRQr2_Chr17g0805011.1"/>
    <property type="gene ID" value="HanXRQr2_Chr17g0805011"/>
</dbReference>
<dbReference type="PANTHER" id="PTHR31929">
    <property type="entry name" value="SAUR-LIKE AUXIN-RESPONSIVE PROTEIN FAMILY-RELATED"/>
    <property type="match status" value="1"/>
</dbReference>
<comment type="similarity">
    <text evidence="1">Belongs to the ARG7 family.</text>
</comment>
<protein>
    <submittedName>
        <fullName evidence="2 3">Small auxin-up RNA</fullName>
    </submittedName>
</protein>
<gene>
    <name evidence="3" type="ORF">HannXRQ_Chr17g0554121</name>
    <name evidence="2" type="ORF">HanXRQr2_Chr17g0805011</name>
</gene>